<name>A0A6G1GQD6_9PEZI</name>
<dbReference type="Proteomes" id="UP000800041">
    <property type="component" value="Unassembled WGS sequence"/>
</dbReference>
<dbReference type="AlphaFoldDB" id="A0A6G1GQD6"/>
<protein>
    <submittedName>
        <fullName evidence="1">Uncharacterized protein</fullName>
    </submittedName>
</protein>
<reference evidence="1" key="1">
    <citation type="journal article" date="2020" name="Stud. Mycol.">
        <title>101 Dothideomycetes genomes: a test case for predicting lifestyles and emergence of pathogens.</title>
        <authorList>
            <person name="Haridas S."/>
            <person name="Albert R."/>
            <person name="Binder M."/>
            <person name="Bloem J."/>
            <person name="Labutti K."/>
            <person name="Salamov A."/>
            <person name="Andreopoulos B."/>
            <person name="Baker S."/>
            <person name="Barry K."/>
            <person name="Bills G."/>
            <person name="Bluhm B."/>
            <person name="Cannon C."/>
            <person name="Castanera R."/>
            <person name="Culley D."/>
            <person name="Daum C."/>
            <person name="Ezra D."/>
            <person name="Gonzalez J."/>
            <person name="Henrissat B."/>
            <person name="Kuo A."/>
            <person name="Liang C."/>
            <person name="Lipzen A."/>
            <person name="Lutzoni F."/>
            <person name="Magnuson J."/>
            <person name="Mondo S."/>
            <person name="Nolan M."/>
            <person name="Ohm R."/>
            <person name="Pangilinan J."/>
            <person name="Park H.-J."/>
            <person name="Ramirez L."/>
            <person name="Alfaro M."/>
            <person name="Sun H."/>
            <person name="Tritt A."/>
            <person name="Yoshinaga Y."/>
            <person name="Zwiers L.-H."/>
            <person name="Turgeon B."/>
            <person name="Goodwin S."/>
            <person name="Spatafora J."/>
            <person name="Crous P."/>
            <person name="Grigoriev I."/>
        </authorList>
    </citation>
    <scope>NUCLEOTIDE SEQUENCE</scope>
    <source>
        <strain evidence="1">CBS 113979</strain>
    </source>
</reference>
<evidence type="ECO:0000313" key="2">
    <source>
        <dbReference type="Proteomes" id="UP000800041"/>
    </source>
</evidence>
<sequence>MPTSTLFFPFPTTVIPSSAFSLPSSTKFLIMKLLSTISTFLALLPIALAASNICPTFIAKNSTSSVYKVQFYDNNFNENSPAPVISPTNATGRSPWALARPGFDGSFLRITNCTSTTQQSCTHGSCYINYLTTAQILRNRLCLTFSDAQQNATFSFQPCEPFANSTTQLFKLSQVVNYSPAYAAITKINQVDVNIIQPEQGLGIPFRAWFLAADVRTIEANVFPYTQAGLSVRLV</sequence>
<dbReference type="EMBL" id="ML977177">
    <property type="protein sequence ID" value="KAF1983163.1"/>
    <property type="molecule type" value="Genomic_DNA"/>
</dbReference>
<organism evidence="1 2">
    <name type="scientific">Aulographum hederae CBS 113979</name>
    <dbReference type="NCBI Taxonomy" id="1176131"/>
    <lineage>
        <taxon>Eukaryota</taxon>
        <taxon>Fungi</taxon>
        <taxon>Dikarya</taxon>
        <taxon>Ascomycota</taxon>
        <taxon>Pezizomycotina</taxon>
        <taxon>Dothideomycetes</taxon>
        <taxon>Pleosporomycetidae</taxon>
        <taxon>Aulographales</taxon>
        <taxon>Aulographaceae</taxon>
    </lineage>
</organism>
<gene>
    <name evidence="1" type="ORF">K402DRAFT_466195</name>
</gene>
<evidence type="ECO:0000313" key="1">
    <source>
        <dbReference type="EMBL" id="KAF1983163.1"/>
    </source>
</evidence>
<dbReference type="OrthoDB" id="3906084at2759"/>
<accession>A0A6G1GQD6</accession>
<keyword evidence="2" id="KW-1185">Reference proteome</keyword>
<proteinExistence type="predicted"/>